<evidence type="ECO:0000256" key="3">
    <source>
        <dbReference type="ARBA" id="ARBA00022723"/>
    </source>
</evidence>
<dbReference type="InterPro" id="IPR051269">
    <property type="entry name" value="Fe-S_cluster_ET"/>
</dbReference>
<accession>A0A543DPR1</accession>
<dbReference type="GO" id="GO:0051538">
    <property type="term" value="F:3 iron, 4 sulfur cluster binding"/>
    <property type="evidence" value="ECO:0007669"/>
    <property type="project" value="UniProtKB-KW"/>
</dbReference>
<keyword evidence="5" id="KW-0408">Iron</keyword>
<dbReference type="SUPFAM" id="SSF54862">
    <property type="entry name" value="4Fe-4S ferredoxins"/>
    <property type="match status" value="1"/>
</dbReference>
<keyword evidence="6" id="KW-0411">Iron-sulfur</keyword>
<dbReference type="GO" id="GO:0046872">
    <property type="term" value="F:metal ion binding"/>
    <property type="evidence" value="ECO:0007669"/>
    <property type="project" value="UniProtKB-KW"/>
</dbReference>
<keyword evidence="4" id="KW-0249">Electron transport</keyword>
<keyword evidence="9" id="KW-1185">Reference proteome</keyword>
<evidence type="ECO:0000313" key="9">
    <source>
        <dbReference type="Proteomes" id="UP000315677"/>
    </source>
</evidence>
<evidence type="ECO:0000256" key="5">
    <source>
        <dbReference type="ARBA" id="ARBA00023004"/>
    </source>
</evidence>
<reference evidence="8 9" key="1">
    <citation type="submission" date="2019-06" db="EMBL/GenBank/DDBJ databases">
        <title>Sequencing the genomes of 1000 actinobacteria strains.</title>
        <authorList>
            <person name="Klenk H.-P."/>
        </authorList>
    </citation>
    <scope>NUCLEOTIDE SEQUENCE [LARGE SCALE GENOMIC DNA]</scope>
    <source>
        <strain evidence="8 9">DSM 45301</strain>
    </source>
</reference>
<sequence>MRITVDGGKCAGHAQCHAVAPDVFELDEVGYAVPFAGEAPPGLEEQAGRGADACPEGAITIEN</sequence>
<dbReference type="OrthoDB" id="14703at2"/>
<evidence type="ECO:0000256" key="7">
    <source>
        <dbReference type="ARBA" id="ARBA00023291"/>
    </source>
</evidence>
<gene>
    <name evidence="8" type="ORF">FB558_3879</name>
</gene>
<evidence type="ECO:0000256" key="2">
    <source>
        <dbReference type="ARBA" id="ARBA00022448"/>
    </source>
</evidence>
<keyword evidence="2" id="KW-0813">Transport</keyword>
<evidence type="ECO:0000313" key="8">
    <source>
        <dbReference type="EMBL" id="TQM11321.1"/>
    </source>
</evidence>
<dbReference type="Proteomes" id="UP000315677">
    <property type="component" value="Unassembled WGS sequence"/>
</dbReference>
<evidence type="ECO:0000256" key="4">
    <source>
        <dbReference type="ARBA" id="ARBA00022982"/>
    </source>
</evidence>
<keyword evidence="3" id="KW-0479">Metal-binding</keyword>
<dbReference type="EMBL" id="VFPA01000002">
    <property type="protein sequence ID" value="TQM11321.1"/>
    <property type="molecule type" value="Genomic_DNA"/>
</dbReference>
<dbReference type="PANTHER" id="PTHR36923:SF3">
    <property type="entry name" value="FERREDOXIN"/>
    <property type="match status" value="1"/>
</dbReference>
<proteinExistence type="predicted"/>
<comment type="cofactor">
    <cofactor evidence="1">
        <name>[3Fe-4S] cluster</name>
        <dbReference type="ChEBI" id="CHEBI:21137"/>
    </cofactor>
</comment>
<dbReference type="RefSeq" id="WP_142055381.1">
    <property type="nucleotide sequence ID" value="NZ_VFPA01000002.1"/>
</dbReference>
<dbReference type="AlphaFoldDB" id="A0A543DPR1"/>
<comment type="caution">
    <text evidence="8">The sequence shown here is derived from an EMBL/GenBank/DDBJ whole genome shotgun (WGS) entry which is preliminary data.</text>
</comment>
<dbReference type="Gene3D" id="3.30.70.20">
    <property type="match status" value="1"/>
</dbReference>
<dbReference type="Pfam" id="PF13459">
    <property type="entry name" value="Fer4_15"/>
    <property type="match status" value="1"/>
</dbReference>
<organism evidence="8 9">
    <name type="scientific">Pseudonocardia kunmingensis</name>
    <dbReference type="NCBI Taxonomy" id="630975"/>
    <lineage>
        <taxon>Bacteria</taxon>
        <taxon>Bacillati</taxon>
        <taxon>Actinomycetota</taxon>
        <taxon>Actinomycetes</taxon>
        <taxon>Pseudonocardiales</taxon>
        <taxon>Pseudonocardiaceae</taxon>
        <taxon>Pseudonocardia</taxon>
    </lineage>
</organism>
<evidence type="ECO:0000256" key="1">
    <source>
        <dbReference type="ARBA" id="ARBA00001927"/>
    </source>
</evidence>
<protein>
    <submittedName>
        <fullName evidence="8">Ferredoxin</fullName>
    </submittedName>
</protein>
<dbReference type="PANTHER" id="PTHR36923">
    <property type="entry name" value="FERREDOXIN"/>
    <property type="match status" value="1"/>
</dbReference>
<keyword evidence="7" id="KW-0003">3Fe-4S</keyword>
<evidence type="ECO:0000256" key="6">
    <source>
        <dbReference type="ARBA" id="ARBA00023014"/>
    </source>
</evidence>
<name>A0A543DPR1_9PSEU</name>